<reference evidence="3" key="1">
    <citation type="journal article" date="2018" name="Nat. Microbiol.">
        <title>Leveraging single-cell genomics to expand the fungal tree of life.</title>
        <authorList>
            <person name="Ahrendt S.R."/>
            <person name="Quandt C.A."/>
            <person name="Ciobanu D."/>
            <person name="Clum A."/>
            <person name="Salamov A."/>
            <person name="Andreopoulos B."/>
            <person name="Cheng J.F."/>
            <person name="Woyke T."/>
            <person name="Pelin A."/>
            <person name="Henrissat B."/>
            <person name="Reynolds N.K."/>
            <person name="Benny G.L."/>
            <person name="Smith M.E."/>
            <person name="James T.Y."/>
            <person name="Grigoriev I.V."/>
        </authorList>
    </citation>
    <scope>NUCLEOTIDE SEQUENCE [LARGE SCALE GENOMIC DNA]</scope>
</reference>
<gene>
    <name evidence="2" type="ORF">BDK51DRAFT_47378</name>
</gene>
<dbReference type="AlphaFoldDB" id="A0A4P9W2L8"/>
<proteinExistence type="predicted"/>
<sequence length="308" mass="34360">MSEGEKKRRQTAKVVLEISSTVTVNQPRHYEAFRGAPLQSFMRRGPFLRLECRGSVVGWLVEFRIGLEVLLDLWAKFSYQNDYLRLDDGSRSITRPLDKQRYWPRPHHGGSPTLIEVGPPSVSKSAVLQQIDSATGGNRPGCAGVAVRERDRGSQGDSSRHCSVVVNGLADVLLLVHITGCHETSRLGSTIESASARPVKCPFLGPMAATNKDQDVDITGIAMMMEQLSSRAAAMSWAPYTRIENAHEDEQDTLRVRHPHSFHAGSLSPVQGSDLSINPHPRVQDGPYLRSPELDRRRHWCLHRKYVP</sequence>
<protein>
    <submittedName>
        <fullName evidence="2">Uncharacterized protein</fullName>
    </submittedName>
</protein>
<feature type="region of interest" description="Disordered" evidence="1">
    <location>
        <begin position="133"/>
        <end position="160"/>
    </location>
</feature>
<accession>A0A4P9W2L8</accession>
<dbReference type="Proteomes" id="UP000269721">
    <property type="component" value="Unassembled WGS sequence"/>
</dbReference>
<dbReference type="EMBL" id="KZ998568">
    <property type="protein sequence ID" value="RKO85992.1"/>
    <property type="molecule type" value="Genomic_DNA"/>
</dbReference>
<evidence type="ECO:0000313" key="3">
    <source>
        <dbReference type="Proteomes" id="UP000269721"/>
    </source>
</evidence>
<organism evidence="2 3">
    <name type="scientific">Blyttiomyces helicus</name>
    <dbReference type="NCBI Taxonomy" id="388810"/>
    <lineage>
        <taxon>Eukaryota</taxon>
        <taxon>Fungi</taxon>
        <taxon>Fungi incertae sedis</taxon>
        <taxon>Chytridiomycota</taxon>
        <taxon>Chytridiomycota incertae sedis</taxon>
        <taxon>Chytridiomycetes</taxon>
        <taxon>Chytridiomycetes incertae sedis</taxon>
        <taxon>Blyttiomyces</taxon>
    </lineage>
</organism>
<evidence type="ECO:0000256" key="1">
    <source>
        <dbReference type="SAM" id="MobiDB-lite"/>
    </source>
</evidence>
<feature type="region of interest" description="Disordered" evidence="1">
    <location>
        <begin position="262"/>
        <end position="290"/>
    </location>
</feature>
<feature type="compositionally biased region" description="Basic and acidic residues" evidence="1">
    <location>
        <begin position="147"/>
        <end position="160"/>
    </location>
</feature>
<name>A0A4P9W2L8_9FUNG</name>
<evidence type="ECO:0000313" key="2">
    <source>
        <dbReference type="EMBL" id="RKO85992.1"/>
    </source>
</evidence>
<keyword evidence="3" id="KW-1185">Reference proteome</keyword>